<evidence type="ECO:0000313" key="6">
    <source>
        <dbReference type="Proteomes" id="UP001145069"/>
    </source>
</evidence>
<feature type="domain" description="ABC transporter" evidence="4">
    <location>
        <begin position="1"/>
        <end position="224"/>
    </location>
</feature>
<evidence type="ECO:0000256" key="1">
    <source>
        <dbReference type="ARBA" id="ARBA00022448"/>
    </source>
</evidence>
<dbReference type="InterPro" id="IPR003439">
    <property type="entry name" value="ABC_transporter-like_ATP-bd"/>
</dbReference>
<dbReference type="PROSITE" id="PS50893">
    <property type="entry name" value="ABC_TRANSPORTER_2"/>
    <property type="match status" value="1"/>
</dbReference>
<dbReference type="PANTHER" id="PTHR42939">
    <property type="entry name" value="ABC TRANSPORTER ATP-BINDING PROTEIN ALBC-RELATED"/>
    <property type="match status" value="1"/>
</dbReference>
<dbReference type="EMBL" id="JAMQKC010000020">
    <property type="protein sequence ID" value="MDC3418154.1"/>
    <property type="molecule type" value="Genomic_DNA"/>
</dbReference>
<protein>
    <submittedName>
        <fullName evidence="5">ABC transporter ATP-binding protein</fullName>
    </submittedName>
</protein>
<dbReference type="SUPFAM" id="SSF52540">
    <property type="entry name" value="P-loop containing nucleoside triphosphate hydrolases"/>
    <property type="match status" value="1"/>
</dbReference>
<keyword evidence="3 5" id="KW-0067">ATP-binding</keyword>
<keyword evidence="6" id="KW-1185">Reference proteome</keyword>
<dbReference type="CDD" id="cd03230">
    <property type="entry name" value="ABC_DR_subfamily_A"/>
    <property type="match status" value="1"/>
</dbReference>
<dbReference type="InterPro" id="IPR003593">
    <property type="entry name" value="AAA+_ATPase"/>
</dbReference>
<dbReference type="GO" id="GO:0016887">
    <property type="term" value="F:ATP hydrolysis activity"/>
    <property type="evidence" value="ECO:0007669"/>
    <property type="project" value="InterPro"/>
</dbReference>
<organism evidence="5 6">
    <name type="scientific">Aquibacillus salsiterrae</name>
    <dbReference type="NCBI Taxonomy" id="2950439"/>
    <lineage>
        <taxon>Bacteria</taxon>
        <taxon>Bacillati</taxon>
        <taxon>Bacillota</taxon>
        <taxon>Bacilli</taxon>
        <taxon>Bacillales</taxon>
        <taxon>Bacillaceae</taxon>
        <taxon>Aquibacillus</taxon>
    </lineage>
</organism>
<evidence type="ECO:0000313" key="5">
    <source>
        <dbReference type="EMBL" id="MDC3418154.1"/>
    </source>
</evidence>
<dbReference type="RefSeq" id="WP_272447217.1">
    <property type="nucleotide sequence ID" value="NZ_JAMQKC010000020.1"/>
</dbReference>
<dbReference type="InterPro" id="IPR027417">
    <property type="entry name" value="P-loop_NTPase"/>
</dbReference>
<dbReference type="InterPro" id="IPR017871">
    <property type="entry name" value="ABC_transporter-like_CS"/>
</dbReference>
<name>A0A9X3WIN4_9BACI</name>
<sequence>MRLDQISLSRDDKQVLHDINMEWKRGETIALIGANGAGKSSLLKVLATLWKPSSGKLIYPDNTIKQWQKNLGVVFPDSFLYDALTAIENLEFYQKLYGGSDRKRLDSLLQAVRLADVATEKVGTFSKGMRQRLSIARALTHYPSYLLLDEPFDGLDVSSRDIVQNLLLQLKEQKTGYILVSHNLDDAMHLCERALLIDNGEITAESRCTQEAFPSFVEQYHSVLKENNHAVY</sequence>
<dbReference type="GO" id="GO:0005524">
    <property type="term" value="F:ATP binding"/>
    <property type="evidence" value="ECO:0007669"/>
    <property type="project" value="UniProtKB-KW"/>
</dbReference>
<dbReference type="Pfam" id="PF00005">
    <property type="entry name" value="ABC_tran"/>
    <property type="match status" value="1"/>
</dbReference>
<keyword evidence="2" id="KW-0547">Nucleotide-binding</keyword>
<dbReference type="AlphaFoldDB" id="A0A9X3WIN4"/>
<evidence type="ECO:0000256" key="2">
    <source>
        <dbReference type="ARBA" id="ARBA00022741"/>
    </source>
</evidence>
<dbReference type="PROSITE" id="PS00211">
    <property type="entry name" value="ABC_TRANSPORTER_1"/>
    <property type="match status" value="1"/>
</dbReference>
<reference evidence="5" key="1">
    <citation type="submission" date="2022-06" db="EMBL/GenBank/DDBJ databases">
        <title>Aquibacillus sp. a new bacterium isolated from soil saline samples.</title>
        <authorList>
            <person name="Galisteo C."/>
            <person name="De La Haba R."/>
            <person name="Sanchez-Porro C."/>
            <person name="Ventosa A."/>
        </authorList>
    </citation>
    <scope>NUCLEOTIDE SEQUENCE</scope>
    <source>
        <strain evidence="5">3ASR75-54</strain>
    </source>
</reference>
<comment type="caution">
    <text evidence="5">The sequence shown here is derived from an EMBL/GenBank/DDBJ whole genome shotgun (WGS) entry which is preliminary data.</text>
</comment>
<evidence type="ECO:0000259" key="4">
    <source>
        <dbReference type="PROSITE" id="PS50893"/>
    </source>
</evidence>
<dbReference type="Proteomes" id="UP001145069">
    <property type="component" value="Unassembled WGS sequence"/>
</dbReference>
<dbReference type="InterPro" id="IPR051782">
    <property type="entry name" value="ABC_Transporter_VariousFunc"/>
</dbReference>
<proteinExistence type="predicted"/>
<gene>
    <name evidence="5" type="ORF">NC799_14785</name>
</gene>
<evidence type="ECO:0000256" key="3">
    <source>
        <dbReference type="ARBA" id="ARBA00022840"/>
    </source>
</evidence>
<keyword evidence="1" id="KW-0813">Transport</keyword>
<dbReference type="SMART" id="SM00382">
    <property type="entry name" value="AAA"/>
    <property type="match status" value="1"/>
</dbReference>
<dbReference type="Gene3D" id="3.40.50.300">
    <property type="entry name" value="P-loop containing nucleotide triphosphate hydrolases"/>
    <property type="match status" value="1"/>
</dbReference>
<accession>A0A9X3WIN4</accession>
<dbReference type="PANTHER" id="PTHR42939:SF1">
    <property type="entry name" value="ABC TRANSPORTER ATP-BINDING PROTEIN ALBC-RELATED"/>
    <property type="match status" value="1"/>
</dbReference>